<proteinExistence type="predicted"/>
<dbReference type="Gene3D" id="3.30.565.10">
    <property type="entry name" value="Histidine kinase-like ATPase, C-terminal domain"/>
    <property type="match status" value="1"/>
</dbReference>
<keyword evidence="5" id="KW-0418">Kinase</keyword>
<feature type="region of interest" description="Disordered" evidence="7">
    <location>
        <begin position="1"/>
        <end position="33"/>
    </location>
</feature>
<keyword evidence="8" id="KW-0472">Membrane</keyword>
<dbReference type="PANTHER" id="PTHR44936:SF9">
    <property type="entry name" value="SENSOR PROTEIN CREC"/>
    <property type="match status" value="1"/>
</dbReference>
<feature type="transmembrane region" description="Helical" evidence="8">
    <location>
        <begin position="144"/>
        <end position="166"/>
    </location>
</feature>
<dbReference type="GO" id="GO:0000160">
    <property type="term" value="P:phosphorelay signal transduction system"/>
    <property type="evidence" value="ECO:0007669"/>
    <property type="project" value="UniProtKB-KW"/>
</dbReference>
<feature type="transmembrane region" description="Helical" evidence="8">
    <location>
        <begin position="262"/>
        <end position="283"/>
    </location>
</feature>
<keyword evidence="8" id="KW-0812">Transmembrane</keyword>
<keyword evidence="3" id="KW-0597">Phosphoprotein</keyword>
<dbReference type="GO" id="GO:0004673">
    <property type="term" value="F:protein histidine kinase activity"/>
    <property type="evidence" value="ECO:0007669"/>
    <property type="project" value="UniProtKB-EC"/>
</dbReference>
<dbReference type="InterPro" id="IPR050980">
    <property type="entry name" value="2C_sensor_his_kinase"/>
</dbReference>
<evidence type="ECO:0000259" key="9">
    <source>
        <dbReference type="PROSITE" id="PS50109"/>
    </source>
</evidence>
<evidence type="ECO:0000256" key="1">
    <source>
        <dbReference type="ARBA" id="ARBA00000085"/>
    </source>
</evidence>
<evidence type="ECO:0000256" key="3">
    <source>
        <dbReference type="ARBA" id="ARBA00022553"/>
    </source>
</evidence>
<evidence type="ECO:0000256" key="6">
    <source>
        <dbReference type="ARBA" id="ARBA00023012"/>
    </source>
</evidence>
<feature type="transmembrane region" description="Helical" evidence="8">
    <location>
        <begin position="205"/>
        <end position="223"/>
    </location>
</feature>
<name>A0A6I3JEM7_9ACTN</name>
<evidence type="ECO:0000313" key="10">
    <source>
        <dbReference type="EMBL" id="MTB96571.1"/>
    </source>
</evidence>
<evidence type="ECO:0000256" key="8">
    <source>
        <dbReference type="SAM" id="Phobius"/>
    </source>
</evidence>
<keyword evidence="11" id="KW-1185">Reference proteome</keyword>
<dbReference type="AlphaFoldDB" id="A0A6I3JEM7"/>
<evidence type="ECO:0000256" key="4">
    <source>
        <dbReference type="ARBA" id="ARBA00022679"/>
    </source>
</evidence>
<reference evidence="10 11" key="1">
    <citation type="submission" date="2019-10" db="EMBL/GenBank/DDBJ databases">
        <title>Nocardioides novel species isolated from the excrement of Marmot.</title>
        <authorList>
            <person name="Zhang G."/>
        </authorList>
    </citation>
    <scope>NUCLEOTIDE SEQUENCE [LARGE SCALE GENOMIC DNA]</scope>
    <source>
        <strain evidence="11">zg-579</strain>
    </source>
</reference>
<dbReference type="Proteomes" id="UP000433406">
    <property type="component" value="Unassembled WGS sequence"/>
</dbReference>
<evidence type="ECO:0000256" key="2">
    <source>
        <dbReference type="ARBA" id="ARBA00012438"/>
    </source>
</evidence>
<feature type="transmembrane region" description="Helical" evidence="8">
    <location>
        <begin position="175"/>
        <end position="193"/>
    </location>
</feature>
<feature type="domain" description="Histidine kinase" evidence="9">
    <location>
        <begin position="313"/>
        <end position="508"/>
    </location>
</feature>
<keyword evidence="6" id="KW-0902">Two-component regulatory system</keyword>
<dbReference type="SMART" id="SM00387">
    <property type="entry name" value="HATPase_c"/>
    <property type="match status" value="1"/>
</dbReference>
<dbReference type="EMBL" id="WLCI01000016">
    <property type="protein sequence ID" value="MTB96571.1"/>
    <property type="molecule type" value="Genomic_DNA"/>
</dbReference>
<dbReference type="PANTHER" id="PTHR44936">
    <property type="entry name" value="SENSOR PROTEIN CREC"/>
    <property type="match status" value="1"/>
</dbReference>
<protein>
    <recommendedName>
        <fullName evidence="2">histidine kinase</fullName>
        <ecNumber evidence="2">2.7.13.3</ecNumber>
    </recommendedName>
</protein>
<feature type="transmembrane region" description="Helical" evidence="8">
    <location>
        <begin position="87"/>
        <end position="104"/>
    </location>
</feature>
<organism evidence="10 11">
    <name type="scientific">Nocardioides marmotae</name>
    <dbReference type="NCBI Taxonomy" id="2663857"/>
    <lineage>
        <taxon>Bacteria</taxon>
        <taxon>Bacillati</taxon>
        <taxon>Actinomycetota</taxon>
        <taxon>Actinomycetes</taxon>
        <taxon>Propionibacteriales</taxon>
        <taxon>Nocardioidaceae</taxon>
        <taxon>Nocardioides</taxon>
    </lineage>
</organism>
<dbReference type="SUPFAM" id="SSF55874">
    <property type="entry name" value="ATPase domain of HSP90 chaperone/DNA topoisomerase II/histidine kinase"/>
    <property type="match status" value="1"/>
</dbReference>
<feature type="transmembrane region" description="Helical" evidence="8">
    <location>
        <begin position="230"/>
        <end position="250"/>
    </location>
</feature>
<feature type="transmembrane region" description="Helical" evidence="8">
    <location>
        <begin position="50"/>
        <end position="72"/>
    </location>
</feature>
<sequence>MSTSITSRDVGTSSRRSASGTAGSWGRPPDGAHRWRPGVGGEMAATRWRAAGQVLVVLLLVGAPLPLALWLLPDSRDLEDTALAHELLVYPSVLVAGTLFYVSWRVHQTATVGWLAAAVTLVGAQGLGSAAVRVSRPAGVAEHASWHLAIDIALYLGLILVTAVAARRALPVDPLAAGLLTGLGLTALRVGVLRLPGGDSRDTELALSAVLFVIALLLAAMVLRMASTPAWVRVRVATAVTVLAVSHVLTPPAPVHFAGIDLVAVALTVTGGVLLATTGFDLLRENLDRQRGAVRGLREQVEHLEAGVRVDRARLHEIHATLAGIAHASRLLHDGVLPAQARRGELERMIDLEMSRLQRLMGGRERREVQEVALDELLSPLVVVHRARGRVIHWEPSGQRACCRPDDLTTVVNILLENVAQHAASDAHLEVRRSGDRVEVRVRDRGPGIEQGMEARLFHWGDRGVASRGQGIGLSVASRLMAEQDGRICVEQDGPTGTTFVVTVPAAGNASGVGFAEGADDRAIP</sequence>
<dbReference type="Pfam" id="PF02518">
    <property type="entry name" value="HATPase_c"/>
    <property type="match status" value="1"/>
</dbReference>
<feature type="transmembrane region" description="Helical" evidence="8">
    <location>
        <begin position="111"/>
        <end position="132"/>
    </location>
</feature>
<evidence type="ECO:0000256" key="7">
    <source>
        <dbReference type="SAM" id="MobiDB-lite"/>
    </source>
</evidence>
<accession>A0A6I3JEM7</accession>
<dbReference type="PROSITE" id="PS50109">
    <property type="entry name" value="HIS_KIN"/>
    <property type="match status" value="1"/>
</dbReference>
<feature type="compositionally biased region" description="Polar residues" evidence="7">
    <location>
        <begin position="1"/>
        <end position="10"/>
    </location>
</feature>
<dbReference type="InterPro" id="IPR003594">
    <property type="entry name" value="HATPase_dom"/>
</dbReference>
<feature type="compositionally biased region" description="Low complexity" evidence="7">
    <location>
        <begin position="11"/>
        <end position="24"/>
    </location>
</feature>
<comment type="caution">
    <text evidence="10">The sequence shown here is derived from an EMBL/GenBank/DDBJ whole genome shotgun (WGS) entry which is preliminary data.</text>
</comment>
<evidence type="ECO:0000313" key="11">
    <source>
        <dbReference type="Proteomes" id="UP000433406"/>
    </source>
</evidence>
<evidence type="ECO:0000256" key="5">
    <source>
        <dbReference type="ARBA" id="ARBA00022777"/>
    </source>
</evidence>
<keyword evidence="4" id="KW-0808">Transferase</keyword>
<dbReference type="InterPro" id="IPR036890">
    <property type="entry name" value="HATPase_C_sf"/>
</dbReference>
<gene>
    <name evidence="10" type="ORF">GGQ22_15960</name>
</gene>
<comment type="catalytic activity">
    <reaction evidence="1">
        <text>ATP + protein L-histidine = ADP + protein N-phospho-L-histidine.</text>
        <dbReference type="EC" id="2.7.13.3"/>
    </reaction>
</comment>
<dbReference type="InterPro" id="IPR005467">
    <property type="entry name" value="His_kinase_dom"/>
</dbReference>
<keyword evidence="8" id="KW-1133">Transmembrane helix</keyword>
<dbReference type="EC" id="2.7.13.3" evidence="2"/>